<gene>
    <name evidence="8" type="ORF">NAF29_05995</name>
</gene>
<dbReference type="SUPFAM" id="SSF63829">
    <property type="entry name" value="Calcium-dependent phosphotriesterase"/>
    <property type="match status" value="2"/>
</dbReference>
<keyword evidence="3" id="KW-0732">Signal</keyword>
<dbReference type="SMART" id="SM00086">
    <property type="entry name" value="PAC"/>
    <property type="match status" value="2"/>
</dbReference>
<dbReference type="Proteomes" id="UP001165393">
    <property type="component" value="Unassembled WGS sequence"/>
</dbReference>
<sequence>MNSKRCLDALLKFCLTVTAILAVMMASPASSSGVTQLQQLKINETRKQTDVFSIVEDVNGFIWLGTLEGLYRFDGSNYHGYNYASTDPNSLSNNLARVVFSSSKGDLWVGTQNGLNRYLPEIDGFKRYLFEGNHSDLNGETIWGIFESSEHRLLVSTNQNMYELDNATDTFTPILEVNSKAVEIKSIIFQSERSILAATYANGLLELNIQNGTIEAHQQNDIFTNKETLLHDITPISSDQYWISTSDGVFILDRQTMRISKHHSQVLSHIPTRSILKAANSSIWVGTEQGLLLSQDSFTFKLVRDGNADTNDYIYNLFGDGYGNIWAGGRSLFGLHRITADPFQYYEIALDDNPANLSNILAIEKSSSGIWILTDKGELALWDLLSQQAKIIAILPSGNVTHIDSRLRLDPKQSLLWVSSDAGLMSLNVNTSELEYHQIMIGDTLLSGTFDFEIDSSGYIWIASKSHGLLRYDLTNNTTIQFSIPDGSSALNTLTLEADGTIWLGTEKGVISFNIENQKFQEIELADSIWVSSIATDESGIWLGTLLDGIFFLNKESGTTRQYSIKDGLTDNGICHIVPVDGNGVWMATNFGISFIDRFTGRVSSYNNRNSVQNIEFNQHAGTISDSGSIYLGGTSGFTKFHPKAVVPVEYQGQVQLENLMVFNEVILPHGEHNRLSAQISSLKPVHLLANDSPVTIEFSYPSPAYANTISYQYRLIDQDQAWLNTDSSHPRATYTNLSPGDFVFEVKAVSQDGLWESDPTQVSITVGPPLWRTPAAYVLYAGFLIVLFMGYLRINQKRNEQQKKVAESEERLKLSLWGSGDELWDWHISTGKIYRSNIWGLLEFPNDGRRNPHNGEQSNIHPRDLERVQNALSRHFDNETTYYEATYRVRNKSSEWIWILDRGKIVERDENNTPTRMTGTIKDISKLKEAEQRLTLFARSFANISDGVFILNRRFRVVEVNEAFALITGFNKNQVVNHSLRFRNYPPTFTEQVKMRLSKQGRWVGELEDIRQDGKSFYLELAIDPISSEEGDVTHYVGVFSDITRRKQTENELHRLSVEDTLTKLPNRSWFQAEHEKLVSKNTRHALMVFDLDNFKKVNDSLGHAAGDELLKQVAVRLNHCTRRQDTLFRLGGDEYAVLMEDTTDINTITKTVKNLQTALERPFAIAARELVVTCSIGVVLYPLDGESSEELLRNADTAMYHAKSQGSNGYVFFSSQMNQSAMHQLHIESLLRQAIRDDNFTLHFQPKFTASTNELDGTEALIRLHHPEHGPISPGEFIPLAEDNGLIIEIGDIVLRKACFAAEKWRKEGLMKGRIAVNVSARQFASPDLTQRIERTLEVTGLPAHCLELELTEGALVEDPEGAIKVMQSIRKIGVHISLDDFGTGYSSLAYLQRFPIDTLKIDQTFIRDLTSTDSGRNMVSSIIALAHNLNLTVVAEGVETEAERKVLTELECETLQGFLMSRPLNETDFAAFLHIQSNQRLNRPAMSENIHD</sequence>
<feature type="domain" description="PAC" evidence="5">
    <location>
        <begin position="1004"/>
        <end position="1056"/>
    </location>
</feature>
<dbReference type="CDD" id="cd01949">
    <property type="entry name" value="GGDEF"/>
    <property type="match status" value="1"/>
</dbReference>
<evidence type="ECO:0000313" key="8">
    <source>
        <dbReference type="EMBL" id="MCM2679228.1"/>
    </source>
</evidence>
<dbReference type="EC" id="3.1.4.52" evidence="1"/>
<dbReference type="Pfam" id="PF00563">
    <property type="entry name" value="EAL"/>
    <property type="match status" value="1"/>
</dbReference>
<dbReference type="SUPFAM" id="SSF141868">
    <property type="entry name" value="EAL domain-like"/>
    <property type="match status" value="1"/>
</dbReference>
<dbReference type="Gene3D" id="2.130.10.10">
    <property type="entry name" value="YVTN repeat-like/Quinoprotein amine dehydrogenase"/>
    <property type="match status" value="2"/>
</dbReference>
<dbReference type="NCBIfam" id="TIGR00254">
    <property type="entry name" value="GGDEF"/>
    <property type="match status" value="1"/>
</dbReference>
<reference evidence="8 9" key="1">
    <citation type="journal article" date="2013" name="Antonie Van Leeuwenhoek">
        <title>Echinimonas agarilytica gen. nov., sp. nov., a new gammaproteobacterium isolated from the sea urchin Strongylocentrotus intermedius.</title>
        <authorList>
            <person name="Nedashkovskaya O.I."/>
            <person name="Stenkova A.M."/>
            <person name="Zhukova N.V."/>
            <person name="Van Trappen S."/>
            <person name="Lee J.S."/>
            <person name="Kim S.B."/>
        </authorList>
    </citation>
    <scope>NUCLEOTIDE SEQUENCE [LARGE SCALE GENOMIC DNA]</scope>
    <source>
        <strain evidence="8 9">KMM 6351</strain>
    </source>
</reference>
<dbReference type="NCBIfam" id="TIGR00229">
    <property type="entry name" value="sensory_box"/>
    <property type="match status" value="2"/>
</dbReference>
<evidence type="ECO:0000259" key="6">
    <source>
        <dbReference type="PROSITE" id="PS50883"/>
    </source>
</evidence>
<feature type="domain" description="GGDEF" evidence="7">
    <location>
        <begin position="1084"/>
        <end position="1217"/>
    </location>
</feature>
<dbReference type="PANTHER" id="PTHR44757">
    <property type="entry name" value="DIGUANYLATE CYCLASE DGCP"/>
    <property type="match status" value="1"/>
</dbReference>
<name>A0AA41W618_9GAMM</name>
<organism evidence="8 9">
    <name type="scientific">Echinimonas agarilytica</name>
    <dbReference type="NCBI Taxonomy" id="1215918"/>
    <lineage>
        <taxon>Bacteria</taxon>
        <taxon>Pseudomonadati</taxon>
        <taxon>Pseudomonadota</taxon>
        <taxon>Gammaproteobacteria</taxon>
        <taxon>Alteromonadales</taxon>
        <taxon>Echinimonadaceae</taxon>
        <taxon>Echinimonas</taxon>
    </lineage>
</organism>
<dbReference type="InterPro" id="IPR000160">
    <property type="entry name" value="GGDEF_dom"/>
</dbReference>
<dbReference type="Gene3D" id="3.30.70.270">
    <property type="match status" value="1"/>
</dbReference>
<dbReference type="EMBL" id="JAMQGP010000002">
    <property type="protein sequence ID" value="MCM2679228.1"/>
    <property type="molecule type" value="Genomic_DNA"/>
</dbReference>
<keyword evidence="2" id="KW-0973">c-di-GMP</keyword>
<dbReference type="InterPro" id="IPR043128">
    <property type="entry name" value="Rev_trsase/Diguanyl_cyclase"/>
</dbReference>
<evidence type="ECO:0000259" key="5">
    <source>
        <dbReference type="PROSITE" id="PS50113"/>
    </source>
</evidence>
<evidence type="ECO:0000313" key="9">
    <source>
        <dbReference type="Proteomes" id="UP001165393"/>
    </source>
</evidence>
<dbReference type="RefSeq" id="WP_251260585.1">
    <property type="nucleotide sequence ID" value="NZ_JAMQGP010000002.1"/>
</dbReference>
<dbReference type="SUPFAM" id="SSF55785">
    <property type="entry name" value="PYP-like sensor domain (PAS domain)"/>
    <property type="match status" value="2"/>
</dbReference>
<dbReference type="InterPro" id="IPR013783">
    <property type="entry name" value="Ig-like_fold"/>
</dbReference>
<dbReference type="CDD" id="cd01948">
    <property type="entry name" value="EAL"/>
    <property type="match status" value="1"/>
</dbReference>
<dbReference type="Pfam" id="PF13426">
    <property type="entry name" value="PAS_9"/>
    <property type="match status" value="1"/>
</dbReference>
<dbReference type="PANTHER" id="PTHR44757:SF2">
    <property type="entry name" value="BIOFILM ARCHITECTURE MAINTENANCE PROTEIN MBAA"/>
    <property type="match status" value="1"/>
</dbReference>
<dbReference type="Pfam" id="PF00990">
    <property type="entry name" value="GGDEF"/>
    <property type="match status" value="1"/>
</dbReference>
<feature type="signal peptide" evidence="3">
    <location>
        <begin position="1"/>
        <end position="31"/>
    </location>
</feature>
<dbReference type="Gene3D" id="3.30.450.20">
    <property type="entry name" value="PAS domain"/>
    <property type="match status" value="2"/>
</dbReference>
<dbReference type="SUPFAM" id="SSF55073">
    <property type="entry name" value="Nucleotide cyclase"/>
    <property type="match status" value="1"/>
</dbReference>
<dbReference type="Gene3D" id="2.60.40.10">
    <property type="entry name" value="Immunoglobulins"/>
    <property type="match status" value="1"/>
</dbReference>
<dbReference type="InterPro" id="IPR035965">
    <property type="entry name" value="PAS-like_dom_sf"/>
</dbReference>
<dbReference type="Gene3D" id="3.20.20.450">
    <property type="entry name" value="EAL domain"/>
    <property type="match status" value="1"/>
</dbReference>
<evidence type="ECO:0000256" key="1">
    <source>
        <dbReference type="ARBA" id="ARBA00012282"/>
    </source>
</evidence>
<dbReference type="InterPro" id="IPR013655">
    <property type="entry name" value="PAS_fold_3"/>
</dbReference>
<feature type="chain" id="PRO_5041219737" description="cyclic-guanylate-specific phosphodiesterase" evidence="3">
    <location>
        <begin position="32"/>
        <end position="1495"/>
    </location>
</feature>
<dbReference type="PROSITE" id="PS50887">
    <property type="entry name" value="GGDEF"/>
    <property type="match status" value="1"/>
</dbReference>
<dbReference type="SMART" id="SM00052">
    <property type="entry name" value="EAL"/>
    <property type="match status" value="1"/>
</dbReference>
<dbReference type="CDD" id="cd00130">
    <property type="entry name" value="PAS"/>
    <property type="match status" value="1"/>
</dbReference>
<dbReference type="CDD" id="cd00146">
    <property type="entry name" value="PKD"/>
    <property type="match status" value="1"/>
</dbReference>
<dbReference type="Pfam" id="PF07495">
    <property type="entry name" value="Y_Y_Y"/>
    <property type="match status" value="1"/>
</dbReference>
<dbReference type="PROSITE" id="PS50883">
    <property type="entry name" value="EAL"/>
    <property type="match status" value="1"/>
</dbReference>
<dbReference type="InterPro" id="IPR011123">
    <property type="entry name" value="Y_Y_Y"/>
</dbReference>
<accession>A0AA41W618</accession>
<evidence type="ECO:0000256" key="2">
    <source>
        <dbReference type="ARBA" id="ARBA00022636"/>
    </source>
</evidence>
<dbReference type="InterPro" id="IPR035919">
    <property type="entry name" value="EAL_sf"/>
</dbReference>
<feature type="domain" description="EAL" evidence="6">
    <location>
        <begin position="1226"/>
        <end position="1480"/>
    </location>
</feature>
<dbReference type="InterPro" id="IPR001633">
    <property type="entry name" value="EAL_dom"/>
</dbReference>
<comment type="caution">
    <text evidence="8">The sequence shown here is derived from an EMBL/GenBank/DDBJ whole genome shotgun (WGS) entry which is preliminary data.</text>
</comment>
<dbReference type="InterPro" id="IPR000014">
    <property type="entry name" value="PAS"/>
</dbReference>
<dbReference type="SMART" id="SM00267">
    <property type="entry name" value="GGDEF"/>
    <property type="match status" value="1"/>
</dbReference>
<protein>
    <recommendedName>
        <fullName evidence="1">cyclic-guanylate-specific phosphodiesterase</fullName>
        <ecNumber evidence="1">3.1.4.52</ecNumber>
    </recommendedName>
</protein>
<dbReference type="InterPro" id="IPR001610">
    <property type="entry name" value="PAC"/>
</dbReference>
<proteinExistence type="predicted"/>
<dbReference type="FunFam" id="3.20.20.450:FF:000001">
    <property type="entry name" value="Cyclic di-GMP phosphodiesterase yahA"/>
    <property type="match status" value="1"/>
</dbReference>
<evidence type="ECO:0000259" key="7">
    <source>
        <dbReference type="PROSITE" id="PS50887"/>
    </source>
</evidence>
<dbReference type="GO" id="GO:0071111">
    <property type="term" value="F:cyclic-guanylate-specific phosphodiesterase activity"/>
    <property type="evidence" value="ECO:0007669"/>
    <property type="project" value="UniProtKB-EC"/>
</dbReference>
<dbReference type="PROSITE" id="PS50113">
    <property type="entry name" value="PAC"/>
    <property type="match status" value="2"/>
</dbReference>
<dbReference type="InterPro" id="IPR052155">
    <property type="entry name" value="Biofilm_reg_signaling"/>
</dbReference>
<evidence type="ECO:0000256" key="3">
    <source>
        <dbReference type="SAM" id="SignalP"/>
    </source>
</evidence>
<feature type="domain" description="PAC" evidence="5">
    <location>
        <begin position="884"/>
        <end position="937"/>
    </location>
</feature>
<dbReference type="SMART" id="SM00091">
    <property type="entry name" value="PAS"/>
    <property type="match status" value="1"/>
</dbReference>
<dbReference type="InterPro" id="IPR029787">
    <property type="entry name" value="Nucleotide_cyclase"/>
</dbReference>
<dbReference type="PROSITE" id="PS50112">
    <property type="entry name" value="PAS"/>
    <property type="match status" value="1"/>
</dbReference>
<feature type="domain" description="PAS" evidence="4">
    <location>
        <begin position="934"/>
        <end position="981"/>
    </location>
</feature>
<dbReference type="InterPro" id="IPR000700">
    <property type="entry name" value="PAS-assoc_C"/>
</dbReference>
<evidence type="ECO:0000259" key="4">
    <source>
        <dbReference type="PROSITE" id="PS50112"/>
    </source>
</evidence>
<keyword evidence="9" id="KW-1185">Reference proteome</keyword>
<dbReference type="InterPro" id="IPR015943">
    <property type="entry name" value="WD40/YVTN_repeat-like_dom_sf"/>
</dbReference>
<dbReference type="Pfam" id="PF08447">
    <property type="entry name" value="PAS_3"/>
    <property type="match status" value="1"/>
</dbReference>